<evidence type="ECO:0000313" key="2">
    <source>
        <dbReference type="Proteomes" id="UP001444661"/>
    </source>
</evidence>
<gene>
    <name evidence="1" type="ORF">PG993_007916</name>
</gene>
<sequence length="135" mass="15262">MSFDIFTNDLSPEFEAGRLAVRALLEEHDLTLRQNTAYKALKDDAVAAVREKLMETFRLAHIGPTLKAYLNHTKSLQPVEIDHTVAMDEVMAENVSSGYSAYHEKQISAAYDPFIVKKHILQSFRKLALENQANV</sequence>
<keyword evidence="2" id="KW-1185">Reference proteome</keyword>
<reference evidence="1 2" key="1">
    <citation type="submission" date="2023-01" db="EMBL/GenBank/DDBJ databases">
        <title>Analysis of 21 Apiospora genomes using comparative genomics revels a genus with tremendous synthesis potential of carbohydrate active enzymes and secondary metabolites.</title>
        <authorList>
            <person name="Sorensen T."/>
        </authorList>
    </citation>
    <scope>NUCLEOTIDE SEQUENCE [LARGE SCALE GENOMIC DNA]</scope>
    <source>
        <strain evidence="1 2">CBS 33761</strain>
    </source>
</reference>
<protein>
    <submittedName>
        <fullName evidence="1">Uncharacterized protein</fullName>
    </submittedName>
</protein>
<dbReference type="EMBL" id="JAQQWK010000006">
    <property type="protein sequence ID" value="KAK8039505.1"/>
    <property type="molecule type" value="Genomic_DNA"/>
</dbReference>
<accession>A0ABR1SYV7</accession>
<proteinExistence type="predicted"/>
<comment type="caution">
    <text evidence="1">The sequence shown here is derived from an EMBL/GenBank/DDBJ whole genome shotgun (WGS) entry which is preliminary data.</text>
</comment>
<organism evidence="1 2">
    <name type="scientific">Apiospora rasikravindrae</name>
    <dbReference type="NCBI Taxonomy" id="990691"/>
    <lineage>
        <taxon>Eukaryota</taxon>
        <taxon>Fungi</taxon>
        <taxon>Dikarya</taxon>
        <taxon>Ascomycota</taxon>
        <taxon>Pezizomycotina</taxon>
        <taxon>Sordariomycetes</taxon>
        <taxon>Xylariomycetidae</taxon>
        <taxon>Amphisphaeriales</taxon>
        <taxon>Apiosporaceae</taxon>
        <taxon>Apiospora</taxon>
    </lineage>
</organism>
<name>A0ABR1SYV7_9PEZI</name>
<evidence type="ECO:0000313" key="1">
    <source>
        <dbReference type="EMBL" id="KAK8039505.1"/>
    </source>
</evidence>
<dbReference type="Proteomes" id="UP001444661">
    <property type="component" value="Unassembled WGS sequence"/>
</dbReference>